<proteinExistence type="predicted"/>
<gene>
    <name evidence="4" type="primary">Contig9246.g9881</name>
    <name evidence="4" type="ORF">STYLEM_11939</name>
</gene>
<dbReference type="PROSITE" id="PS51635">
    <property type="entry name" value="PNPLA"/>
    <property type="match status" value="1"/>
</dbReference>
<dbReference type="PANTHER" id="PTHR24138">
    <property type="entry name" value="INTRACELLLAR PHOSPHOLIPASE A FAMILY"/>
    <property type="match status" value="1"/>
</dbReference>
<organism evidence="4 5">
    <name type="scientific">Stylonychia lemnae</name>
    <name type="common">Ciliate</name>
    <dbReference type="NCBI Taxonomy" id="5949"/>
    <lineage>
        <taxon>Eukaryota</taxon>
        <taxon>Sar</taxon>
        <taxon>Alveolata</taxon>
        <taxon>Ciliophora</taxon>
        <taxon>Intramacronucleata</taxon>
        <taxon>Spirotrichea</taxon>
        <taxon>Stichotrichia</taxon>
        <taxon>Sporadotrichida</taxon>
        <taxon>Oxytrichidae</taxon>
        <taxon>Stylonychinae</taxon>
        <taxon>Stylonychia</taxon>
    </lineage>
</organism>
<dbReference type="Pfam" id="PF01734">
    <property type="entry name" value="Patatin"/>
    <property type="match status" value="1"/>
</dbReference>
<protein>
    <submittedName>
        <fullName evidence="4">Patatin</fullName>
    </submittedName>
</protein>
<dbReference type="CDD" id="cd07199">
    <property type="entry name" value="Pat17_PNPLA8_PNPLA9_like"/>
    <property type="match status" value="1"/>
</dbReference>
<feature type="active site" description="Nucleophile" evidence="2">
    <location>
        <position position="68"/>
    </location>
</feature>
<keyword evidence="2" id="KW-0378">Hydrolase</keyword>
<feature type="short sequence motif" description="GXSXG" evidence="2">
    <location>
        <begin position="66"/>
        <end position="70"/>
    </location>
</feature>
<sequence>MVEYKNNFSRQNPSESLEKKYTVLSLDGGGVRGIMTVEILAELEKKIRKDGHPDFKITDKVDCVIGTSAGGLLALMLAAGYSATELCEPSAIENKESSKSNTQKQVSIMEEIIFDTFQNPSGIIQNLEEESKYNQEGLRKQLREKLNKKLKKVSDDAKMSDLNKTGKKLRVLITAAEFKDRDGGPHITAKIFDSENEYDQDFKLMDIGCATSAAPTFFNIVKISQKLPGKIFQQLELIDGGVYANNPAGIGFAYAAMKVKSENVRVISIGTGYEDINMESKQGVVDKLKVYLETKIGKKFKILDNNIENKHSILDWYSGELLFNVIFDVQKYYALLLETFAKQMNDNYVRINPPLKQKTELDDVKQEENLKEWAIEYLNSENGKSNLEKAAKILMEIEDYNAKALKQLKQTANLLVYAECIDQQPSKEIREQIALFSKFINSKFSDPQIEIDESKLDQTQINIELNLISLIKSKNLVRKQPEDTISQDSTSQDQ</sequence>
<evidence type="ECO:0000256" key="1">
    <source>
        <dbReference type="ARBA" id="ARBA00023098"/>
    </source>
</evidence>
<reference evidence="4 5" key="1">
    <citation type="submission" date="2014-06" db="EMBL/GenBank/DDBJ databases">
        <authorList>
            <person name="Swart Estienne"/>
        </authorList>
    </citation>
    <scope>NUCLEOTIDE SEQUENCE [LARGE SCALE GENOMIC DNA]</scope>
    <source>
        <strain evidence="4 5">130c</strain>
    </source>
</reference>
<keyword evidence="5" id="KW-1185">Reference proteome</keyword>
<keyword evidence="2" id="KW-0442">Lipid degradation</keyword>
<evidence type="ECO:0000313" key="4">
    <source>
        <dbReference type="EMBL" id="CDW82903.1"/>
    </source>
</evidence>
<name>A0A078APR6_STYLE</name>
<dbReference type="InParanoid" id="A0A078APR6"/>
<evidence type="ECO:0000256" key="2">
    <source>
        <dbReference type="PROSITE-ProRule" id="PRU01161"/>
    </source>
</evidence>
<feature type="short sequence motif" description="DGA/G" evidence="2">
    <location>
        <begin position="239"/>
        <end position="241"/>
    </location>
</feature>
<accession>A0A078APR6</accession>
<keyword evidence="1 2" id="KW-0443">Lipid metabolism</keyword>
<dbReference type="OrthoDB" id="289657at2759"/>
<feature type="short sequence motif" description="GXGXXG" evidence="2">
    <location>
        <begin position="28"/>
        <end position="33"/>
    </location>
</feature>
<dbReference type="GO" id="GO:0016042">
    <property type="term" value="P:lipid catabolic process"/>
    <property type="evidence" value="ECO:0007669"/>
    <property type="project" value="UniProtKB-UniRule"/>
</dbReference>
<evidence type="ECO:0000259" key="3">
    <source>
        <dbReference type="PROSITE" id="PS51635"/>
    </source>
</evidence>
<dbReference type="EMBL" id="CCKQ01011353">
    <property type="protein sequence ID" value="CDW82903.1"/>
    <property type="molecule type" value="Genomic_DNA"/>
</dbReference>
<evidence type="ECO:0000313" key="5">
    <source>
        <dbReference type="Proteomes" id="UP000039865"/>
    </source>
</evidence>
<dbReference type="InterPro" id="IPR016035">
    <property type="entry name" value="Acyl_Trfase/lysoPLipase"/>
</dbReference>
<dbReference type="GO" id="GO:0016787">
    <property type="term" value="F:hydrolase activity"/>
    <property type="evidence" value="ECO:0007669"/>
    <property type="project" value="UniProtKB-UniRule"/>
</dbReference>
<dbReference type="InterPro" id="IPR002641">
    <property type="entry name" value="PNPLA_dom"/>
</dbReference>
<feature type="domain" description="PNPLA" evidence="3">
    <location>
        <begin position="24"/>
        <end position="252"/>
    </location>
</feature>
<dbReference type="AlphaFoldDB" id="A0A078APR6"/>
<dbReference type="Proteomes" id="UP000039865">
    <property type="component" value="Unassembled WGS sequence"/>
</dbReference>
<dbReference type="InterPro" id="IPR047156">
    <property type="entry name" value="Teg/CotR/CapV-like"/>
</dbReference>
<feature type="active site" description="Proton acceptor" evidence="2">
    <location>
        <position position="239"/>
    </location>
</feature>
<dbReference type="SUPFAM" id="SSF52151">
    <property type="entry name" value="FabD/lysophospholipase-like"/>
    <property type="match status" value="1"/>
</dbReference>
<dbReference type="PANTHER" id="PTHR24138:SF12">
    <property type="entry name" value="PATATIN FAMILY PROTEIN"/>
    <property type="match status" value="1"/>
</dbReference>
<dbReference type="Gene3D" id="3.40.1090.10">
    <property type="entry name" value="Cytosolic phospholipase A2 catalytic domain"/>
    <property type="match status" value="1"/>
</dbReference>